<accession>A0A2S4RQ10</accession>
<dbReference type="InterPro" id="IPR036937">
    <property type="entry name" value="Adhesion_dom_fimbrial_sf"/>
</dbReference>
<sequence length="174" mass="17624">MKKNLLAVSALALAVMSGSALAANGDVQFLGVVTNTTCDVNPGVNGAVNSVVQLGTAPVGDKASVVNFSLKPDMSQTGCQGLTNTNTVTIAWTGPFDGNGLKAQSGAADDAWTEIKTTNATVDKTINTTNLSAEIAGDQFIANNGQGMTFSAQLNGVAKAGDYQSAAAYVVAYN</sequence>
<dbReference type="SUPFAM" id="SSF49401">
    <property type="entry name" value="Bacterial adhesins"/>
    <property type="match status" value="1"/>
</dbReference>
<dbReference type="InterPro" id="IPR008966">
    <property type="entry name" value="Adhesion_dom_sf"/>
</dbReference>
<evidence type="ECO:0000256" key="1">
    <source>
        <dbReference type="SAM" id="SignalP"/>
    </source>
</evidence>
<keyword evidence="1" id="KW-0732">Signal</keyword>
<comment type="caution">
    <text evidence="2">The sequence shown here is derived from an EMBL/GenBank/DDBJ whole genome shotgun (WGS) entry which is preliminary data.</text>
</comment>
<dbReference type="GO" id="GO:0009289">
    <property type="term" value="C:pilus"/>
    <property type="evidence" value="ECO:0007669"/>
    <property type="project" value="InterPro"/>
</dbReference>
<dbReference type="EMBL" id="PQLX01000020">
    <property type="protein sequence ID" value="POU59106.1"/>
    <property type="molecule type" value="Genomic_DNA"/>
</dbReference>
<evidence type="ECO:0000313" key="2">
    <source>
        <dbReference type="EMBL" id="POU59106.1"/>
    </source>
</evidence>
<dbReference type="RefSeq" id="WP_103776755.1">
    <property type="nucleotide sequence ID" value="NZ_PQLX01000020.1"/>
</dbReference>
<organism evidence="2 3">
    <name type="scientific">Citrobacter amalonaticus</name>
    <dbReference type="NCBI Taxonomy" id="35703"/>
    <lineage>
        <taxon>Bacteria</taxon>
        <taxon>Pseudomonadati</taxon>
        <taxon>Pseudomonadota</taxon>
        <taxon>Gammaproteobacteria</taxon>
        <taxon>Enterobacterales</taxon>
        <taxon>Enterobacteriaceae</taxon>
        <taxon>Citrobacter</taxon>
    </lineage>
</organism>
<dbReference type="OrthoDB" id="6555787at2"/>
<dbReference type="GO" id="GO:0007155">
    <property type="term" value="P:cell adhesion"/>
    <property type="evidence" value="ECO:0007669"/>
    <property type="project" value="InterPro"/>
</dbReference>
<protein>
    <submittedName>
        <fullName evidence="2">Fimbrial protein PefA</fullName>
    </submittedName>
</protein>
<reference evidence="2 3" key="1">
    <citation type="submission" date="2018-01" db="EMBL/GenBank/DDBJ databases">
        <title>Complete genome sequences of 14 Citrobacter spp. isolated from plant in Canada.</title>
        <authorList>
            <person name="Bhandare S.G."/>
            <person name="Colavecchio A."/>
            <person name="Jeukens J."/>
            <person name="Emond-Rheault J.-G."/>
            <person name="Freschi L."/>
            <person name="Hamel J."/>
            <person name="Kukavica-Ibrulj I."/>
            <person name="Levesque R."/>
            <person name="Goodridge L."/>
        </authorList>
    </citation>
    <scope>NUCLEOTIDE SEQUENCE [LARGE SCALE GENOMIC DNA]</scope>
    <source>
        <strain evidence="2 3">S1285</strain>
    </source>
</reference>
<feature type="chain" id="PRO_5015533801" evidence="1">
    <location>
        <begin position="23"/>
        <end position="174"/>
    </location>
</feature>
<dbReference type="AlphaFoldDB" id="A0A2S4RQ10"/>
<feature type="signal peptide" evidence="1">
    <location>
        <begin position="1"/>
        <end position="22"/>
    </location>
</feature>
<dbReference type="Gene3D" id="2.60.40.1090">
    <property type="entry name" value="Fimbrial-type adhesion domain"/>
    <property type="match status" value="1"/>
</dbReference>
<gene>
    <name evidence="2" type="ORF">C3430_26900</name>
</gene>
<dbReference type="Proteomes" id="UP000237003">
    <property type="component" value="Unassembled WGS sequence"/>
</dbReference>
<evidence type="ECO:0000313" key="3">
    <source>
        <dbReference type="Proteomes" id="UP000237003"/>
    </source>
</evidence>
<name>A0A2S4RQ10_CITAM</name>
<proteinExistence type="predicted"/>